<keyword evidence="16" id="KW-1185">Reference proteome</keyword>
<evidence type="ECO:0000259" key="15">
    <source>
        <dbReference type="PROSITE" id="PS50002"/>
    </source>
</evidence>
<keyword evidence="5" id="KW-0963">Cytoplasm</keyword>
<dbReference type="Pfam" id="PF12026">
    <property type="entry name" value="CAS_C"/>
    <property type="match status" value="1"/>
</dbReference>
<dbReference type="PROSITE" id="PS50002">
    <property type="entry name" value="SH3"/>
    <property type="match status" value="1"/>
</dbReference>
<dbReference type="FunFam" id="2.30.30.40:FF:000147">
    <property type="entry name" value="Cas scaffold protein family member 4"/>
    <property type="match status" value="1"/>
</dbReference>
<gene>
    <name evidence="17" type="primary">CASS4</name>
</gene>
<evidence type="ECO:0000256" key="5">
    <source>
        <dbReference type="ARBA" id="ARBA00022490"/>
    </source>
</evidence>
<feature type="domain" description="SH3" evidence="15">
    <location>
        <begin position="13"/>
        <end position="75"/>
    </location>
</feature>
<dbReference type="GO" id="GO:0005737">
    <property type="term" value="C:cytoplasm"/>
    <property type="evidence" value="ECO:0007669"/>
    <property type="project" value="TreeGrafter"/>
</dbReference>
<dbReference type="InterPro" id="IPR037362">
    <property type="entry name" value="CAS_fam"/>
</dbReference>
<name>A0A9B0T9D0_CHRAS</name>
<dbReference type="CDD" id="cd12000">
    <property type="entry name" value="SH3_CASS4"/>
    <property type="match status" value="1"/>
</dbReference>
<evidence type="ECO:0000313" key="17">
    <source>
        <dbReference type="RefSeq" id="XP_006839381.1"/>
    </source>
</evidence>
<feature type="compositionally biased region" description="Low complexity" evidence="14">
    <location>
        <begin position="399"/>
        <end position="418"/>
    </location>
</feature>
<dbReference type="InterPro" id="IPR038319">
    <property type="entry name" value="Serine_rich_sf"/>
</dbReference>
<dbReference type="GO" id="GO:0005886">
    <property type="term" value="C:plasma membrane"/>
    <property type="evidence" value="ECO:0007669"/>
    <property type="project" value="TreeGrafter"/>
</dbReference>
<dbReference type="Pfam" id="PF08824">
    <property type="entry name" value="Serine_rich"/>
    <property type="match status" value="1"/>
</dbReference>
<dbReference type="GO" id="GO:0005925">
    <property type="term" value="C:focal adhesion"/>
    <property type="evidence" value="ECO:0007669"/>
    <property type="project" value="UniProtKB-SubCell"/>
</dbReference>
<dbReference type="PANTHER" id="PTHR10654">
    <property type="entry name" value="CAS SCAFFOLDING PROTEIN"/>
    <property type="match status" value="1"/>
</dbReference>
<dbReference type="GO" id="GO:0007169">
    <property type="term" value="P:cell surface receptor protein tyrosine kinase signaling pathway"/>
    <property type="evidence" value="ECO:0007669"/>
    <property type="project" value="TreeGrafter"/>
</dbReference>
<feature type="region of interest" description="Disordered" evidence="14">
    <location>
        <begin position="399"/>
        <end position="432"/>
    </location>
</feature>
<dbReference type="Gene3D" id="1.20.120.230">
    <property type="entry name" value="Alpha-catenin/vinculin-like"/>
    <property type="match status" value="1"/>
</dbReference>
<dbReference type="OrthoDB" id="5983572at2759"/>
<evidence type="ECO:0000256" key="10">
    <source>
        <dbReference type="ARBA" id="ARBA00055892"/>
    </source>
</evidence>
<keyword evidence="8" id="KW-0965">Cell junction</keyword>
<dbReference type="CTD" id="57091"/>
<dbReference type="FunFam" id="1.20.120.830:FF:000001">
    <property type="entry name" value="BCAR1 scaffold protein, Cas family member"/>
    <property type="match status" value="1"/>
</dbReference>
<keyword evidence="7" id="KW-0130">Cell adhesion</keyword>
<reference evidence="17" key="1">
    <citation type="submission" date="2025-08" db="UniProtKB">
        <authorList>
            <consortium name="RefSeq"/>
        </authorList>
    </citation>
    <scope>IDENTIFICATION</scope>
    <source>
        <tissue evidence="17">Spleen</tissue>
    </source>
</reference>
<evidence type="ECO:0000256" key="9">
    <source>
        <dbReference type="ARBA" id="ARBA00023212"/>
    </source>
</evidence>
<evidence type="ECO:0000256" key="4">
    <source>
        <dbReference type="ARBA" id="ARBA00022443"/>
    </source>
</evidence>
<dbReference type="InterPro" id="IPR001452">
    <property type="entry name" value="SH3_domain"/>
</dbReference>
<protein>
    <recommendedName>
        <fullName evidence="12">Cas scaffolding protein family member 4</fullName>
    </recommendedName>
</protein>
<dbReference type="GO" id="GO:0005856">
    <property type="term" value="C:cytoskeleton"/>
    <property type="evidence" value="ECO:0007669"/>
    <property type="project" value="UniProtKB-SubCell"/>
</dbReference>
<dbReference type="GO" id="GO:0016477">
    <property type="term" value="P:cell migration"/>
    <property type="evidence" value="ECO:0007669"/>
    <property type="project" value="TreeGrafter"/>
</dbReference>
<evidence type="ECO:0000256" key="12">
    <source>
        <dbReference type="ARBA" id="ARBA00071492"/>
    </source>
</evidence>
<comment type="function">
    <text evidence="10">Docking protein that plays a role in tyrosine kinase-based signaling related to cell adhesion and cell spreading. Regulates PTK2/FAK1 activity, focal adhesion integrity, and cell spreading.</text>
</comment>
<proteinExistence type="inferred from homology"/>
<dbReference type="GO" id="GO:0007155">
    <property type="term" value="P:cell adhesion"/>
    <property type="evidence" value="ECO:0007669"/>
    <property type="project" value="UniProtKB-KW"/>
</dbReference>
<accession>A0A9B0T9D0</accession>
<dbReference type="Gene3D" id="1.20.120.830">
    <property type="entry name" value="Serine-rich domain"/>
    <property type="match status" value="1"/>
</dbReference>
<evidence type="ECO:0000256" key="7">
    <source>
        <dbReference type="ARBA" id="ARBA00022889"/>
    </source>
</evidence>
<comment type="subcellular location">
    <subcellularLocation>
        <location evidence="2">Cell junction</location>
        <location evidence="2">Focal adhesion</location>
    </subcellularLocation>
    <subcellularLocation>
        <location evidence="1">Cytoplasm</location>
        <location evidence="1">Cytoskeleton</location>
    </subcellularLocation>
</comment>
<dbReference type="InterPro" id="IPR035744">
    <property type="entry name" value="CASS4_SH3"/>
</dbReference>
<evidence type="ECO:0000256" key="14">
    <source>
        <dbReference type="SAM" id="MobiDB-lite"/>
    </source>
</evidence>
<comment type="subunit">
    <text evidence="11">Interacts (via SH3 domain) with PTK2/FAK1 (via C-terminus).</text>
</comment>
<evidence type="ECO:0000313" key="16">
    <source>
        <dbReference type="Proteomes" id="UP000504623"/>
    </source>
</evidence>
<dbReference type="PANTHER" id="PTHR10654:SF19">
    <property type="entry name" value="CAS SCAFFOLDING PROTEIN FAMILY MEMBER 4"/>
    <property type="match status" value="1"/>
</dbReference>
<feature type="region of interest" description="Disordered" evidence="14">
    <location>
        <begin position="202"/>
        <end position="252"/>
    </location>
</feature>
<evidence type="ECO:0000256" key="11">
    <source>
        <dbReference type="ARBA" id="ARBA00064074"/>
    </source>
</evidence>
<dbReference type="Gene3D" id="2.30.30.40">
    <property type="entry name" value="SH3 Domains"/>
    <property type="match status" value="1"/>
</dbReference>
<dbReference type="InterPro" id="IPR036028">
    <property type="entry name" value="SH3-like_dom_sf"/>
</dbReference>
<dbReference type="RefSeq" id="XP_006839381.1">
    <property type="nucleotide sequence ID" value="XM_006839318.1"/>
</dbReference>
<keyword evidence="6" id="KW-0597">Phosphoprotein</keyword>
<evidence type="ECO:0000256" key="2">
    <source>
        <dbReference type="ARBA" id="ARBA00004246"/>
    </source>
</evidence>
<evidence type="ECO:0000256" key="3">
    <source>
        <dbReference type="ARBA" id="ARBA00007848"/>
    </source>
</evidence>
<evidence type="ECO:0000256" key="1">
    <source>
        <dbReference type="ARBA" id="ARBA00004245"/>
    </source>
</evidence>
<dbReference type="SMART" id="SM00326">
    <property type="entry name" value="SH3"/>
    <property type="match status" value="1"/>
</dbReference>
<keyword evidence="9" id="KW-0206">Cytoskeleton</keyword>
<dbReference type="InterPro" id="IPR014928">
    <property type="entry name" value="Serine_rich_dom"/>
</dbReference>
<feature type="compositionally biased region" description="Polar residues" evidence="14">
    <location>
        <begin position="236"/>
        <end position="252"/>
    </location>
</feature>
<evidence type="ECO:0000256" key="13">
    <source>
        <dbReference type="PROSITE-ProRule" id="PRU00192"/>
    </source>
</evidence>
<dbReference type="Pfam" id="PF14604">
    <property type="entry name" value="SH3_9"/>
    <property type="match status" value="1"/>
</dbReference>
<sequence>MKGSGIPDRAPTPQALLAKALYDNQPDCFDELAFCRGDILTILEQNVPESKGWWKCMLHGRQGLAPANRLQMLTRAPADRPRPSLPGGLEAAAASSEKAYQVPSLLTSSPPGPIYEHMRSWVEVPLPANDQVYELPVLPANARIICEQTPSSQKQVLLTLPRLTKASSPALSSQVYDVPAQSRSLLAVKELEKQQLYDIPASPQKAALQPPGNQAREHSVPLTSAVLPREGYKTLPNPQKSEWTYGTSVSPEKNSVRSLPLSGLVEETKPSPFPKFVSEYTSPETWTRSLRPQQYKEVSRQKQLSLPEIAASGLPGPRKESVSYKVPSSFLVLHVEQQNTRPNVYDIPKAISSVPGVTKELDKVDGPTGTAAWFSRWGTSVSPETDRLSVSSSESSRASLASSCSSTSTDSSSSSSSEESPKELSMDQNTAKETVTALQHKVAGAVENLMLFVSRKWRFREYLEANIDAVHRAVDHTEESLGEFLDFARGVQETTCNLMDSNLQTRIKEQLQTISCSYQILLETKRSLDSCHWSLEALVTDKIQSSPDDLETFVTVARMVPEDTKRFTFMIIANGKLLFKQNCDKEQIVQLAPNADQEVGKGLLLPHVEMESRQRSTAFNEERSGQHGSELAWKKRTNVCGQNTSSPITQPSSQQNMEKKIRLSEHCRLYFGALFKALRVITSSLSNSQPPETFVTQSKLVIVIGQKLVDTLCKETQERDARNEILSSSNLLCSLLKSLALATKDAALRYPSPAALRHLQAQAEKLEQHTRQFRGALQ</sequence>
<evidence type="ECO:0000256" key="8">
    <source>
        <dbReference type="ARBA" id="ARBA00022949"/>
    </source>
</evidence>
<evidence type="ECO:0000256" key="6">
    <source>
        <dbReference type="ARBA" id="ARBA00022553"/>
    </source>
</evidence>
<comment type="similarity">
    <text evidence="3">Belongs to the CAS family.</text>
</comment>
<keyword evidence="4 13" id="KW-0728">SH3 domain</keyword>
<dbReference type="Proteomes" id="UP000504623">
    <property type="component" value="Unplaced"/>
</dbReference>
<dbReference type="SUPFAM" id="SSF50044">
    <property type="entry name" value="SH3-domain"/>
    <property type="match status" value="1"/>
</dbReference>
<dbReference type="GeneID" id="102833205"/>
<dbReference type="AlphaFoldDB" id="A0A9B0T9D0"/>
<dbReference type="InterPro" id="IPR021901">
    <property type="entry name" value="CAS_C"/>
</dbReference>
<organism evidence="16 17">
    <name type="scientific">Chrysochloris asiatica</name>
    <name type="common">Cape golden mole</name>
    <dbReference type="NCBI Taxonomy" id="185453"/>
    <lineage>
        <taxon>Eukaryota</taxon>
        <taxon>Metazoa</taxon>
        <taxon>Chordata</taxon>
        <taxon>Craniata</taxon>
        <taxon>Vertebrata</taxon>
        <taxon>Euteleostomi</taxon>
        <taxon>Mammalia</taxon>
        <taxon>Eutheria</taxon>
        <taxon>Afrotheria</taxon>
        <taxon>Chrysochloridae</taxon>
        <taxon>Chrysochlorinae</taxon>
        <taxon>Chrysochloris</taxon>
    </lineage>
</organism>